<dbReference type="AlphaFoldDB" id="A0A084E1X3"/>
<evidence type="ECO:0000313" key="1">
    <source>
        <dbReference type="EMBL" id="KEZ11965.1"/>
    </source>
</evidence>
<comment type="caution">
    <text evidence="1">The sequence shown here is derived from an EMBL/GenBank/DDBJ whole genome shotgun (WGS) entry which is preliminary data.</text>
</comment>
<reference evidence="1 2" key="1">
    <citation type="submission" date="2014-03" db="EMBL/GenBank/DDBJ databases">
        <title>Genome sequence of Sphingobium yanoikuyae B1.</title>
        <authorList>
            <person name="Gan H.M."/>
            <person name="Gan H.Y."/>
            <person name="Savka M.A."/>
        </authorList>
    </citation>
    <scope>NUCLEOTIDE SEQUENCE [LARGE SCALE GENOMIC DNA]</scope>
    <source>
        <strain evidence="1 2">B1</strain>
    </source>
</reference>
<protein>
    <submittedName>
        <fullName evidence="1">Transposase</fullName>
    </submittedName>
</protein>
<dbReference type="eggNOG" id="COG2963">
    <property type="taxonomic scope" value="Bacteria"/>
</dbReference>
<dbReference type="EMBL" id="JGVR01000088">
    <property type="protein sequence ID" value="KEZ11965.1"/>
    <property type="molecule type" value="Genomic_DNA"/>
</dbReference>
<name>A0A084E1X3_SPHYA</name>
<proteinExistence type="predicted"/>
<organism evidence="1 2">
    <name type="scientific">Sphingobium yanoikuyae</name>
    <name type="common">Sphingomonas yanoikuyae</name>
    <dbReference type="NCBI Taxonomy" id="13690"/>
    <lineage>
        <taxon>Bacteria</taxon>
        <taxon>Pseudomonadati</taxon>
        <taxon>Pseudomonadota</taxon>
        <taxon>Alphaproteobacteria</taxon>
        <taxon>Sphingomonadales</taxon>
        <taxon>Sphingomonadaceae</taxon>
        <taxon>Sphingobium</taxon>
    </lineage>
</organism>
<gene>
    <name evidence="1" type="ORF">CP98_05322</name>
</gene>
<accession>A0A084E1X3</accession>
<sequence length="130" mass="14891">MPSKKHKPEEIIGKLREVEIVLAQGASTAEACRRIAVSEQTYYRCRKEYGGLKTDQARRMRPCDFCDVGAGLKTRRYDPGLSLGRPAATRRSRWNDIHTRGPLALLPFETCFECSYIIIHYDTPRMRGKT</sequence>
<dbReference type="GO" id="GO:0004803">
    <property type="term" value="F:transposase activity"/>
    <property type="evidence" value="ECO:0007669"/>
    <property type="project" value="InterPro"/>
</dbReference>
<dbReference type="GO" id="GO:0003677">
    <property type="term" value="F:DNA binding"/>
    <property type="evidence" value="ECO:0007669"/>
    <property type="project" value="InterPro"/>
</dbReference>
<dbReference type="InterPro" id="IPR002514">
    <property type="entry name" value="Transposase_8"/>
</dbReference>
<evidence type="ECO:0000313" key="2">
    <source>
        <dbReference type="Proteomes" id="UP000028534"/>
    </source>
</evidence>
<dbReference type="GO" id="GO:0006313">
    <property type="term" value="P:DNA transposition"/>
    <property type="evidence" value="ECO:0007669"/>
    <property type="project" value="InterPro"/>
</dbReference>
<dbReference type="PATRIC" id="fig|13690.10.peg.5528"/>
<dbReference type="Proteomes" id="UP000028534">
    <property type="component" value="Unassembled WGS sequence"/>
</dbReference>
<dbReference type="Pfam" id="PF01527">
    <property type="entry name" value="HTH_Tnp_1"/>
    <property type="match status" value="1"/>
</dbReference>